<dbReference type="Pfam" id="PF08352">
    <property type="entry name" value="oligo_HPY"/>
    <property type="match status" value="1"/>
</dbReference>
<keyword evidence="1" id="KW-0813">Transport</keyword>
<organism evidence="6 7">
    <name type="scientific">Streptosporangium minutum</name>
    <dbReference type="NCBI Taxonomy" id="569862"/>
    <lineage>
        <taxon>Bacteria</taxon>
        <taxon>Bacillati</taxon>
        <taxon>Actinomycetota</taxon>
        <taxon>Actinomycetes</taxon>
        <taxon>Streptosporangiales</taxon>
        <taxon>Streptosporangiaceae</taxon>
        <taxon>Streptosporangium</taxon>
    </lineage>
</organism>
<dbReference type="AlphaFoldDB" id="A0A243RNP5"/>
<evidence type="ECO:0000259" key="5">
    <source>
        <dbReference type="Pfam" id="PF08352"/>
    </source>
</evidence>
<keyword evidence="3" id="KW-0067">ATP-binding</keyword>
<comment type="caution">
    <text evidence="6">The sequence shown here is derived from an EMBL/GenBank/DDBJ whole genome shotgun (WGS) entry which is preliminary data.</text>
</comment>
<dbReference type="Gene3D" id="3.40.50.300">
    <property type="entry name" value="P-loop containing nucleotide triphosphate hydrolases"/>
    <property type="match status" value="1"/>
</dbReference>
<evidence type="ECO:0000256" key="3">
    <source>
        <dbReference type="ARBA" id="ARBA00022840"/>
    </source>
</evidence>
<sequence length="135" mass="14360">MTVRNAPHGPNGERRRRSRQVTVIPPRAGSRSGWFVESGPVEEVLKASKHPYTQALLSVLPESPERVVLTGGPPDPTRIPGGCRFHARCQVPASGKAASEGADGGCRPELLQVLPAVPEAQAVCYFAERSVPTSA</sequence>
<feature type="domain" description="Oligopeptide/dipeptide ABC transporter C-terminal" evidence="5">
    <location>
        <begin position="36"/>
        <end position="90"/>
    </location>
</feature>
<dbReference type="InterPro" id="IPR013563">
    <property type="entry name" value="Oligopep_ABC_C"/>
</dbReference>
<evidence type="ECO:0000256" key="2">
    <source>
        <dbReference type="ARBA" id="ARBA00022741"/>
    </source>
</evidence>
<dbReference type="GO" id="GO:0015833">
    <property type="term" value="P:peptide transport"/>
    <property type="evidence" value="ECO:0007669"/>
    <property type="project" value="InterPro"/>
</dbReference>
<accession>A0A243RNP5</accession>
<evidence type="ECO:0000256" key="1">
    <source>
        <dbReference type="ARBA" id="ARBA00022448"/>
    </source>
</evidence>
<feature type="region of interest" description="Disordered" evidence="4">
    <location>
        <begin position="1"/>
        <end position="30"/>
    </location>
</feature>
<name>A0A243RNP5_9ACTN</name>
<dbReference type="GO" id="GO:0005524">
    <property type="term" value="F:ATP binding"/>
    <property type="evidence" value="ECO:0007669"/>
    <property type="project" value="UniProtKB-KW"/>
</dbReference>
<protein>
    <recommendedName>
        <fullName evidence="5">Oligopeptide/dipeptide ABC transporter C-terminal domain-containing protein</fullName>
    </recommendedName>
</protein>
<evidence type="ECO:0000256" key="4">
    <source>
        <dbReference type="SAM" id="MobiDB-lite"/>
    </source>
</evidence>
<dbReference type="NCBIfam" id="TIGR01727">
    <property type="entry name" value="oligo_HPY"/>
    <property type="match status" value="1"/>
</dbReference>
<dbReference type="Proteomes" id="UP000194761">
    <property type="component" value="Unassembled WGS sequence"/>
</dbReference>
<evidence type="ECO:0000313" key="6">
    <source>
        <dbReference type="EMBL" id="OUC96479.1"/>
    </source>
</evidence>
<keyword evidence="2" id="KW-0547">Nucleotide-binding</keyword>
<evidence type="ECO:0000313" key="7">
    <source>
        <dbReference type="Proteomes" id="UP000194761"/>
    </source>
</evidence>
<dbReference type="InterPro" id="IPR027417">
    <property type="entry name" value="P-loop_NTPase"/>
</dbReference>
<gene>
    <name evidence="6" type="ORF">CA984_14780</name>
</gene>
<proteinExistence type="predicted"/>
<reference evidence="6 7" key="1">
    <citation type="submission" date="2017-05" db="EMBL/GenBank/DDBJ databases">
        <title>Biotechnological potential of actinobacteria isolated from South African environments.</title>
        <authorList>
            <person name="Le Roes-Hill M."/>
            <person name="Prins A."/>
            <person name="Durrell K.A."/>
        </authorList>
    </citation>
    <scope>NUCLEOTIDE SEQUENCE [LARGE SCALE GENOMIC DNA]</scope>
    <source>
        <strain evidence="6">M26</strain>
    </source>
</reference>
<keyword evidence="7" id="KW-1185">Reference proteome</keyword>
<dbReference type="EMBL" id="NGFP01000057">
    <property type="protein sequence ID" value="OUC96479.1"/>
    <property type="molecule type" value="Genomic_DNA"/>
</dbReference>